<dbReference type="Proteomes" id="UP000887116">
    <property type="component" value="Unassembled WGS sequence"/>
</dbReference>
<keyword evidence="7 8" id="KW-0694">RNA-binding</keyword>
<sequence>SYHNERLKIQQDIAQKVVTDKNEFDILDKLENMSYLLDPSITLEKGKKSLTQMSTSSAEGSGSLSPSPVAPNAPKFGTLIPNRIFVGGIAANTTESELHSLFASYGNVKATKIILDRAGVSKGYGFVTFETEEEARRIQKEAEVILKDKKLNIAPAIKKQPFARVYDSPPAIPNGTILYPNGIPTVTYPTNGVTFFNPPENVCTFGNPQANFNVIYPSSVYLPQQTFQCHPISTPYPPVPAVPEMAQFIPAPPHYFIPEHNY</sequence>
<dbReference type="GO" id="GO:0008494">
    <property type="term" value="F:translation activator activity"/>
    <property type="evidence" value="ECO:0007669"/>
    <property type="project" value="TreeGrafter"/>
</dbReference>
<evidence type="ECO:0000313" key="10">
    <source>
        <dbReference type="EMBL" id="GFQ95974.1"/>
    </source>
</evidence>
<dbReference type="GO" id="GO:0070935">
    <property type="term" value="P:3'-UTR-mediated mRNA stabilization"/>
    <property type="evidence" value="ECO:0007669"/>
    <property type="project" value="TreeGrafter"/>
</dbReference>
<keyword evidence="6" id="KW-0744">Spermatogenesis</keyword>
<feature type="non-terminal residue" evidence="10">
    <location>
        <position position="1"/>
    </location>
</feature>
<dbReference type="OrthoDB" id="6418544at2759"/>
<evidence type="ECO:0000256" key="5">
    <source>
        <dbReference type="ARBA" id="ARBA00022845"/>
    </source>
</evidence>
<dbReference type="EMBL" id="BMAO01024530">
    <property type="protein sequence ID" value="GFQ95974.1"/>
    <property type="molecule type" value="Genomic_DNA"/>
</dbReference>
<reference evidence="10" key="1">
    <citation type="submission" date="2020-07" db="EMBL/GenBank/DDBJ databases">
        <title>Multicomponent nature underlies the extraordinary mechanical properties of spider dragline silk.</title>
        <authorList>
            <person name="Kono N."/>
            <person name="Nakamura H."/>
            <person name="Mori M."/>
            <person name="Yoshida Y."/>
            <person name="Ohtoshi R."/>
            <person name="Malay A.D."/>
            <person name="Moran D.A.P."/>
            <person name="Tomita M."/>
            <person name="Numata K."/>
            <person name="Arakawa K."/>
        </authorList>
    </citation>
    <scope>NUCLEOTIDE SEQUENCE</scope>
</reference>
<keyword evidence="11" id="KW-1185">Reference proteome</keyword>
<dbReference type="Gene3D" id="3.30.70.330">
    <property type="match status" value="1"/>
</dbReference>
<keyword evidence="5" id="KW-0810">Translation regulation</keyword>
<keyword evidence="3" id="KW-0963">Cytoplasm</keyword>
<accession>A0A8X6L4A6</accession>
<evidence type="ECO:0000256" key="4">
    <source>
        <dbReference type="ARBA" id="ARBA00022782"/>
    </source>
</evidence>
<evidence type="ECO:0000259" key="9">
    <source>
        <dbReference type="PROSITE" id="PS50102"/>
    </source>
</evidence>
<evidence type="ECO:0000256" key="1">
    <source>
        <dbReference type="ARBA" id="ARBA00004496"/>
    </source>
</evidence>
<dbReference type="SUPFAM" id="SSF54928">
    <property type="entry name" value="RNA-binding domain, RBD"/>
    <property type="match status" value="1"/>
</dbReference>
<evidence type="ECO:0000256" key="2">
    <source>
        <dbReference type="ARBA" id="ARBA00022473"/>
    </source>
</evidence>
<feature type="domain" description="RRM" evidence="9">
    <location>
        <begin position="82"/>
        <end position="158"/>
    </location>
</feature>
<proteinExistence type="predicted"/>
<evidence type="ECO:0000313" key="11">
    <source>
        <dbReference type="Proteomes" id="UP000887116"/>
    </source>
</evidence>
<dbReference type="GO" id="GO:0030154">
    <property type="term" value="P:cell differentiation"/>
    <property type="evidence" value="ECO:0007669"/>
    <property type="project" value="UniProtKB-KW"/>
</dbReference>
<dbReference type="Pfam" id="PF00076">
    <property type="entry name" value="RRM_1"/>
    <property type="match status" value="1"/>
</dbReference>
<dbReference type="GO" id="GO:0045948">
    <property type="term" value="P:positive regulation of translational initiation"/>
    <property type="evidence" value="ECO:0007669"/>
    <property type="project" value="TreeGrafter"/>
</dbReference>
<protein>
    <submittedName>
        <fullName evidence="10">Protein boule</fullName>
    </submittedName>
</protein>
<evidence type="ECO:0000256" key="3">
    <source>
        <dbReference type="ARBA" id="ARBA00022490"/>
    </source>
</evidence>
<evidence type="ECO:0000256" key="8">
    <source>
        <dbReference type="PROSITE-ProRule" id="PRU00176"/>
    </source>
</evidence>
<comment type="caution">
    <text evidence="10">The sequence shown here is derived from an EMBL/GenBank/DDBJ whole genome shotgun (WGS) entry which is preliminary data.</text>
</comment>
<keyword evidence="2" id="KW-0217">Developmental protein</keyword>
<organism evidence="10 11">
    <name type="scientific">Trichonephila clavata</name>
    <name type="common">Joro spider</name>
    <name type="synonym">Nephila clavata</name>
    <dbReference type="NCBI Taxonomy" id="2740835"/>
    <lineage>
        <taxon>Eukaryota</taxon>
        <taxon>Metazoa</taxon>
        <taxon>Ecdysozoa</taxon>
        <taxon>Arthropoda</taxon>
        <taxon>Chelicerata</taxon>
        <taxon>Arachnida</taxon>
        <taxon>Araneae</taxon>
        <taxon>Araneomorphae</taxon>
        <taxon>Entelegynae</taxon>
        <taxon>Araneoidea</taxon>
        <taxon>Nephilidae</taxon>
        <taxon>Trichonephila</taxon>
    </lineage>
</organism>
<dbReference type="SMART" id="SM00360">
    <property type="entry name" value="RRM"/>
    <property type="match status" value="1"/>
</dbReference>
<dbReference type="GO" id="GO:0007283">
    <property type="term" value="P:spermatogenesis"/>
    <property type="evidence" value="ECO:0007669"/>
    <property type="project" value="UniProtKB-KW"/>
</dbReference>
<dbReference type="FunFam" id="3.30.70.330:FF:000167">
    <property type="entry name" value="protein boule-like isoform X1"/>
    <property type="match status" value="1"/>
</dbReference>
<dbReference type="GO" id="GO:0005737">
    <property type="term" value="C:cytoplasm"/>
    <property type="evidence" value="ECO:0007669"/>
    <property type="project" value="UniProtKB-SubCell"/>
</dbReference>
<dbReference type="GO" id="GO:0003730">
    <property type="term" value="F:mRNA 3'-UTR binding"/>
    <property type="evidence" value="ECO:0007669"/>
    <property type="project" value="TreeGrafter"/>
</dbReference>
<evidence type="ECO:0000256" key="7">
    <source>
        <dbReference type="ARBA" id="ARBA00022884"/>
    </source>
</evidence>
<name>A0A8X6L4A6_TRICU</name>
<evidence type="ECO:0000256" key="6">
    <source>
        <dbReference type="ARBA" id="ARBA00022871"/>
    </source>
</evidence>
<dbReference type="PANTHER" id="PTHR11176:SF57">
    <property type="entry name" value="PROTEIN BOULE"/>
    <property type="match status" value="1"/>
</dbReference>
<dbReference type="InterPro" id="IPR035979">
    <property type="entry name" value="RBD_domain_sf"/>
</dbReference>
<dbReference type="PROSITE" id="PS50102">
    <property type="entry name" value="RRM"/>
    <property type="match status" value="1"/>
</dbReference>
<gene>
    <name evidence="10" type="primary">bol</name>
    <name evidence="10" type="ORF">TNCT_296041</name>
</gene>
<dbReference type="AlphaFoldDB" id="A0A8X6L4A6"/>
<dbReference type="InterPro" id="IPR034988">
    <property type="entry name" value="DAZ_BOULE_RRM"/>
</dbReference>
<dbReference type="GO" id="GO:0051321">
    <property type="term" value="P:meiotic cell cycle"/>
    <property type="evidence" value="ECO:0007669"/>
    <property type="project" value="UniProtKB-ARBA"/>
</dbReference>
<keyword evidence="4" id="KW-0221">Differentiation</keyword>
<dbReference type="CDD" id="cd12412">
    <property type="entry name" value="RRM_DAZL_BOULE"/>
    <property type="match status" value="1"/>
</dbReference>
<dbReference type="InterPro" id="IPR012677">
    <property type="entry name" value="Nucleotide-bd_a/b_plait_sf"/>
</dbReference>
<comment type="subcellular location">
    <subcellularLocation>
        <location evidence="1">Cytoplasm</location>
    </subcellularLocation>
</comment>
<dbReference type="PANTHER" id="PTHR11176">
    <property type="entry name" value="BOULE-RELATED"/>
    <property type="match status" value="1"/>
</dbReference>
<dbReference type="InterPro" id="IPR000504">
    <property type="entry name" value="RRM_dom"/>
</dbReference>